<organism evidence="2 3">
    <name type="scientific">Populus trichocarpa</name>
    <name type="common">Western balsam poplar</name>
    <name type="synonym">Populus balsamifera subsp. trichocarpa</name>
    <dbReference type="NCBI Taxonomy" id="3694"/>
    <lineage>
        <taxon>Eukaryota</taxon>
        <taxon>Viridiplantae</taxon>
        <taxon>Streptophyta</taxon>
        <taxon>Embryophyta</taxon>
        <taxon>Tracheophyta</taxon>
        <taxon>Spermatophyta</taxon>
        <taxon>Magnoliopsida</taxon>
        <taxon>eudicotyledons</taxon>
        <taxon>Gunneridae</taxon>
        <taxon>Pentapetalae</taxon>
        <taxon>rosids</taxon>
        <taxon>fabids</taxon>
        <taxon>Malpighiales</taxon>
        <taxon>Salicaceae</taxon>
        <taxon>Saliceae</taxon>
        <taxon>Populus</taxon>
    </lineage>
</organism>
<gene>
    <name evidence="2" type="ORF">POPTR_005G035500</name>
</gene>
<keyword evidence="1" id="KW-0472">Membrane</keyword>
<dbReference type="EMBL" id="CM009294">
    <property type="protein sequence ID" value="PNT34736.1"/>
    <property type="molecule type" value="Genomic_DNA"/>
</dbReference>
<name>A0A2K2AB32_POPTR</name>
<evidence type="ECO:0000256" key="1">
    <source>
        <dbReference type="SAM" id="Phobius"/>
    </source>
</evidence>
<sequence>MDIFYVSFGASYTIVVLVIAALLCINPYWRRAWFHPSKSALRLSTILCTSFPPAIPRCFRNALTTNLFEL</sequence>
<protein>
    <submittedName>
        <fullName evidence="2">Uncharacterized protein</fullName>
    </submittedName>
</protein>
<evidence type="ECO:0000313" key="3">
    <source>
        <dbReference type="Proteomes" id="UP000006729"/>
    </source>
</evidence>
<dbReference type="AlphaFoldDB" id="A0A2K2AB32"/>
<proteinExistence type="predicted"/>
<reference evidence="2 3" key="1">
    <citation type="journal article" date="2006" name="Science">
        <title>The genome of black cottonwood, Populus trichocarpa (Torr. &amp; Gray).</title>
        <authorList>
            <person name="Tuskan G.A."/>
            <person name="Difazio S."/>
            <person name="Jansson S."/>
            <person name="Bohlmann J."/>
            <person name="Grigoriev I."/>
            <person name="Hellsten U."/>
            <person name="Putnam N."/>
            <person name="Ralph S."/>
            <person name="Rombauts S."/>
            <person name="Salamov A."/>
            <person name="Schein J."/>
            <person name="Sterck L."/>
            <person name="Aerts A."/>
            <person name="Bhalerao R.R."/>
            <person name="Bhalerao R.P."/>
            <person name="Blaudez D."/>
            <person name="Boerjan W."/>
            <person name="Brun A."/>
            <person name="Brunner A."/>
            <person name="Busov V."/>
            <person name="Campbell M."/>
            <person name="Carlson J."/>
            <person name="Chalot M."/>
            <person name="Chapman J."/>
            <person name="Chen G.L."/>
            <person name="Cooper D."/>
            <person name="Coutinho P.M."/>
            <person name="Couturier J."/>
            <person name="Covert S."/>
            <person name="Cronk Q."/>
            <person name="Cunningham R."/>
            <person name="Davis J."/>
            <person name="Degroeve S."/>
            <person name="Dejardin A."/>
            <person name="Depamphilis C."/>
            <person name="Detter J."/>
            <person name="Dirks B."/>
            <person name="Dubchak I."/>
            <person name="Duplessis S."/>
            <person name="Ehlting J."/>
            <person name="Ellis B."/>
            <person name="Gendler K."/>
            <person name="Goodstein D."/>
            <person name="Gribskov M."/>
            <person name="Grimwood J."/>
            <person name="Groover A."/>
            <person name="Gunter L."/>
            <person name="Hamberger B."/>
            <person name="Heinze B."/>
            <person name="Helariutta Y."/>
            <person name="Henrissat B."/>
            <person name="Holligan D."/>
            <person name="Holt R."/>
            <person name="Huang W."/>
            <person name="Islam-Faridi N."/>
            <person name="Jones S."/>
            <person name="Jones-Rhoades M."/>
            <person name="Jorgensen R."/>
            <person name="Joshi C."/>
            <person name="Kangasjarvi J."/>
            <person name="Karlsson J."/>
            <person name="Kelleher C."/>
            <person name="Kirkpatrick R."/>
            <person name="Kirst M."/>
            <person name="Kohler A."/>
            <person name="Kalluri U."/>
            <person name="Larimer F."/>
            <person name="Leebens-Mack J."/>
            <person name="Leple J.C."/>
            <person name="Locascio P."/>
            <person name="Lou Y."/>
            <person name="Lucas S."/>
            <person name="Martin F."/>
            <person name="Montanini B."/>
            <person name="Napoli C."/>
            <person name="Nelson D.R."/>
            <person name="Nelson C."/>
            <person name="Nieminen K."/>
            <person name="Nilsson O."/>
            <person name="Pereda V."/>
            <person name="Peter G."/>
            <person name="Philippe R."/>
            <person name="Pilate G."/>
            <person name="Poliakov A."/>
            <person name="Razumovskaya J."/>
            <person name="Richardson P."/>
            <person name="Rinaldi C."/>
            <person name="Ritland K."/>
            <person name="Rouze P."/>
            <person name="Ryaboy D."/>
            <person name="Schmutz J."/>
            <person name="Schrader J."/>
            <person name="Segerman B."/>
            <person name="Shin H."/>
            <person name="Siddiqui A."/>
            <person name="Sterky F."/>
            <person name="Terry A."/>
            <person name="Tsai C.J."/>
            <person name="Uberbacher E."/>
            <person name="Unneberg P."/>
            <person name="Vahala J."/>
            <person name="Wall K."/>
            <person name="Wessler S."/>
            <person name="Yang G."/>
            <person name="Yin T."/>
            <person name="Douglas C."/>
            <person name="Marra M."/>
            <person name="Sandberg G."/>
            <person name="Van de Peer Y."/>
            <person name="Rokhsar D."/>
        </authorList>
    </citation>
    <scope>NUCLEOTIDE SEQUENCE [LARGE SCALE GENOMIC DNA]</scope>
    <source>
        <strain evidence="3">cv. Nisqually</strain>
    </source>
</reference>
<dbReference type="InParanoid" id="A0A2K2AB32"/>
<keyword evidence="1" id="KW-1133">Transmembrane helix</keyword>
<accession>A0A2K2AB32</accession>
<keyword evidence="1" id="KW-0812">Transmembrane</keyword>
<evidence type="ECO:0000313" key="2">
    <source>
        <dbReference type="EMBL" id="PNT34736.1"/>
    </source>
</evidence>
<dbReference type="Proteomes" id="UP000006729">
    <property type="component" value="Chromosome 5"/>
</dbReference>
<feature type="transmembrane region" description="Helical" evidence="1">
    <location>
        <begin position="6"/>
        <end position="29"/>
    </location>
</feature>
<keyword evidence="3" id="KW-1185">Reference proteome</keyword>